<protein>
    <recommendedName>
        <fullName evidence="2">Nephrocystin 3-like N-terminal domain-containing protein</fullName>
    </recommendedName>
</protein>
<dbReference type="PANTHER" id="PTHR10039">
    <property type="entry name" value="AMELOGENIN"/>
    <property type="match status" value="1"/>
</dbReference>
<organism evidence="3 4">
    <name type="scientific">Hypocrea atroviridis (strain ATCC 20476 / IMI 206040)</name>
    <name type="common">Trichoderma atroviride</name>
    <dbReference type="NCBI Taxonomy" id="452589"/>
    <lineage>
        <taxon>Eukaryota</taxon>
        <taxon>Fungi</taxon>
        <taxon>Dikarya</taxon>
        <taxon>Ascomycota</taxon>
        <taxon>Pezizomycotina</taxon>
        <taxon>Sordariomycetes</taxon>
        <taxon>Hypocreomycetidae</taxon>
        <taxon>Hypocreales</taxon>
        <taxon>Hypocreaceae</taxon>
        <taxon>Trichoderma</taxon>
    </lineage>
</organism>
<evidence type="ECO:0000313" key="4">
    <source>
        <dbReference type="Proteomes" id="UP000005426"/>
    </source>
</evidence>
<dbReference type="InterPro" id="IPR015943">
    <property type="entry name" value="WD40/YVTN_repeat-like_dom_sf"/>
</dbReference>
<dbReference type="EMBL" id="ABDG02000019">
    <property type="protein sequence ID" value="EHK48022.1"/>
    <property type="molecule type" value="Genomic_DNA"/>
</dbReference>
<feature type="non-terminal residue" evidence="3">
    <location>
        <position position="1"/>
    </location>
</feature>
<dbReference type="AlphaFoldDB" id="G9NM90"/>
<dbReference type="SUPFAM" id="SSF50998">
    <property type="entry name" value="Quinoprotein alcohol dehydrogenase-like"/>
    <property type="match status" value="1"/>
</dbReference>
<name>G9NM90_HYPAI</name>
<dbReference type="PANTHER" id="PTHR10039:SF14">
    <property type="entry name" value="NACHT DOMAIN-CONTAINING PROTEIN"/>
    <property type="match status" value="1"/>
</dbReference>
<evidence type="ECO:0000313" key="3">
    <source>
        <dbReference type="EMBL" id="EHK48022.1"/>
    </source>
</evidence>
<dbReference type="InterPro" id="IPR001680">
    <property type="entry name" value="WD40_rpt"/>
</dbReference>
<dbReference type="STRING" id="452589.G9NM90"/>
<dbReference type="SMART" id="SM00320">
    <property type="entry name" value="WD40"/>
    <property type="match status" value="2"/>
</dbReference>
<dbReference type="Proteomes" id="UP000005426">
    <property type="component" value="Unassembled WGS sequence"/>
</dbReference>
<dbReference type="InterPro" id="IPR011047">
    <property type="entry name" value="Quinoprotein_ADH-like_sf"/>
</dbReference>
<keyword evidence="4" id="KW-1185">Reference proteome</keyword>
<comment type="caution">
    <text evidence="3">The sequence shown here is derived from an EMBL/GenBank/DDBJ whole genome shotgun (WGS) entry which is preliminary data.</text>
</comment>
<evidence type="ECO:0000256" key="1">
    <source>
        <dbReference type="ARBA" id="ARBA00022737"/>
    </source>
</evidence>
<dbReference type="Gene3D" id="2.130.10.10">
    <property type="entry name" value="YVTN repeat-like/Quinoprotein amine dehydrogenase"/>
    <property type="match status" value="1"/>
</dbReference>
<reference evidence="3 4" key="1">
    <citation type="journal article" date="2011" name="Genome Biol.">
        <title>Comparative genome sequence analysis underscores mycoparasitism as the ancestral life style of Trichoderma.</title>
        <authorList>
            <person name="Kubicek C.P."/>
            <person name="Herrera-Estrella A."/>
            <person name="Seidl-Seiboth V."/>
            <person name="Martinez D.A."/>
            <person name="Druzhinina I.S."/>
            <person name="Thon M."/>
            <person name="Zeilinger S."/>
            <person name="Casas-Flores S."/>
            <person name="Horwitz B.A."/>
            <person name="Mukherjee P.K."/>
            <person name="Mukherjee M."/>
            <person name="Kredics L."/>
            <person name="Alcaraz L.D."/>
            <person name="Aerts A."/>
            <person name="Antal Z."/>
            <person name="Atanasova L."/>
            <person name="Cervantes-Badillo M.G."/>
            <person name="Challacombe J."/>
            <person name="Chertkov O."/>
            <person name="McCluskey K."/>
            <person name="Coulpier F."/>
            <person name="Deshpande N."/>
            <person name="von Doehren H."/>
            <person name="Ebbole D.J."/>
            <person name="Esquivel-Naranjo E.U."/>
            <person name="Fekete E."/>
            <person name="Flipphi M."/>
            <person name="Glaser F."/>
            <person name="Gomez-Rodriguez E.Y."/>
            <person name="Gruber S."/>
            <person name="Han C."/>
            <person name="Henrissat B."/>
            <person name="Hermosa R."/>
            <person name="Hernandez-Onate M."/>
            <person name="Karaffa L."/>
            <person name="Kosti I."/>
            <person name="Le Crom S."/>
            <person name="Lindquist E."/>
            <person name="Lucas S."/>
            <person name="Luebeck M."/>
            <person name="Luebeck P.S."/>
            <person name="Margeot A."/>
            <person name="Metz B."/>
            <person name="Misra M."/>
            <person name="Nevalainen H."/>
            <person name="Omann M."/>
            <person name="Packer N."/>
            <person name="Perrone G."/>
            <person name="Uresti-Rivera E.E."/>
            <person name="Salamov A."/>
            <person name="Schmoll M."/>
            <person name="Seiboth B."/>
            <person name="Shapiro H."/>
            <person name="Sukno S."/>
            <person name="Tamayo-Ramos J.A."/>
            <person name="Tisch D."/>
            <person name="Wiest A."/>
            <person name="Wilkinson H.H."/>
            <person name="Zhang M."/>
            <person name="Coutinho P.M."/>
            <person name="Kenerley C.M."/>
            <person name="Monte E."/>
            <person name="Baker S.E."/>
            <person name="Grigoriev I.V."/>
        </authorList>
    </citation>
    <scope>NUCLEOTIDE SEQUENCE [LARGE SCALE GENOMIC DNA]</scope>
    <source>
        <strain evidence="4">ATCC 20476 / IMI 206040</strain>
    </source>
</reference>
<dbReference type="eggNOG" id="KOG0275">
    <property type="taxonomic scope" value="Eukaryota"/>
</dbReference>
<keyword evidence="1" id="KW-0677">Repeat</keyword>
<dbReference type="InterPro" id="IPR027417">
    <property type="entry name" value="P-loop_NTPase"/>
</dbReference>
<accession>G9NM90</accession>
<evidence type="ECO:0000259" key="2">
    <source>
        <dbReference type="Pfam" id="PF24883"/>
    </source>
</evidence>
<proteinExistence type="predicted"/>
<gene>
    <name evidence="3" type="ORF">TRIATDRAFT_47624</name>
</gene>
<dbReference type="InterPro" id="IPR056884">
    <property type="entry name" value="NPHP3-like_N"/>
</dbReference>
<dbReference type="HOGENOM" id="CLU_000288_6_21_1"/>
<dbReference type="SUPFAM" id="SSF52540">
    <property type="entry name" value="P-loop containing nucleoside triphosphate hydrolases"/>
    <property type="match status" value="1"/>
</dbReference>
<feature type="non-terminal residue" evidence="3">
    <location>
        <position position="678"/>
    </location>
</feature>
<dbReference type="Gene3D" id="3.40.50.300">
    <property type="entry name" value="P-loop containing nucleotide triphosphate hydrolases"/>
    <property type="match status" value="1"/>
</dbReference>
<sequence length="678" mass="77612">NPAYHKKRIFEAKGPFLYESFRWILDHSDFNKWRKTEKSGVFWIKGGPGKGKTMLLGGLVDDFEKSPQVDKNLAYFFCQATDSRINTTVAVIRGLIVSFIKKHHELRSYVRTEYKDDLDKLNGPDGWYILRDIFEKVTQHSALPNPVCVVDALDECGQEHGRKQLLRLIIETSCRVKWLISSRNIPEIERELQEIDSSRMLSLELKENAECVTKSVDLYIDDAVQNVMALQGDTELQTLTTSTLKSKANGTFLWVALVIGQLRHTKHRDIRDVLEQMPEGLESLYSLILNQLSKQKDKDVYQILLSIVATAERPLRLEELLTFISFQWKDYKTAYSLRDIQDLVKDCGSFLSIRDDDKSVDFIHQSVKDYMMGPAVRVIFPSGIEYQHYKMFKTSLSAMSRILKHDIYGLQDPGSDINTISPPTPDPLAPIAYCCVFWVQHLFHSCESGASRDKLFLKDGRTLHAFLKVKFLCWLESLALLRSLVPQGIDAIQKLKNLLFYKSETKKRVVAFINDAYQFFHYCRHYMSKHPLQLYHSAFAFEDRRSAIFTTVAISPKSNYVAAWDSRGDIEIWSGESGERTQIIKRSALNHEFYFSPAFSPNSELMACAQGEKGDIQIWHVETGKLLHLFKGPDAEGKLTVSHNSFSDDSGYVVAGYTTGQVKVWCVESGKCLCDFDK</sequence>
<dbReference type="OrthoDB" id="4897932at2759"/>
<dbReference type="Pfam" id="PF24883">
    <property type="entry name" value="NPHP3_N"/>
    <property type="match status" value="1"/>
</dbReference>
<feature type="domain" description="Nephrocystin 3-like N-terminal" evidence="2">
    <location>
        <begin position="20"/>
        <end position="183"/>
    </location>
</feature>